<dbReference type="EMBL" id="RCZI01000001">
    <property type="protein sequence ID" value="TPG30655.1"/>
    <property type="molecule type" value="Genomic_DNA"/>
</dbReference>
<evidence type="ECO:0000313" key="3">
    <source>
        <dbReference type="Proteomes" id="UP000319212"/>
    </source>
</evidence>
<evidence type="ECO:0000313" key="2">
    <source>
        <dbReference type="EMBL" id="TPG30655.1"/>
    </source>
</evidence>
<dbReference type="AlphaFoldDB" id="A0A502DYR9"/>
<dbReference type="Proteomes" id="UP000319212">
    <property type="component" value="Unassembled WGS sequence"/>
</dbReference>
<organism evidence="2 3">
    <name type="scientific">Variovorax guangxiensis</name>
    <dbReference type="NCBI Taxonomy" id="1775474"/>
    <lineage>
        <taxon>Bacteria</taxon>
        <taxon>Pseudomonadati</taxon>
        <taxon>Pseudomonadota</taxon>
        <taxon>Betaproteobacteria</taxon>
        <taxon>Burkholderiales</taxon>
        <taxon>Comamonadaceae</taxon>
        <taxon>Variovorax</taxon>
    </lineage>
</organism>
<reference evidence="2 3" key="1">
    <citation type="journal article" date="2019" name="Environ. Microbiol.">
        <title>Species interactions and distinct microbial communities in high Arctic permafrost affected cryosols are associated with the CH4 and CO2 gas fluxes.</title>
        <authorList>
            <person name="Altshuler I."/>
            <person name="Hamel J."/>
            <person name="Turney S."/>
            <person name="Magnuson E."/>
            <person name="Levesque R."/>
            <person name="Greer C."/>
            <person name="Whyte L.G."/>
        </authorList>
    </citation>
    <scope>NUCLEOTIDE SEQUENCE [LARGE SCALE GENOMIC DNA]</scope>
    <source>
        <strain evidence="2 3">S06.C</strain>
    </source>
</reference>
<dbReference type="Pfam" id="PF01850">
    <property type="entry name" value="PIN"/>
    <property type="match status" value="1"/>
</dbReference>
<proteinExistence type="predicted"/>
<dbReference type="InterPro" id="IPR029060">
    <property type="entry name" value="PIN-like_dom_sf"/>
</dbReference>
<gene>
    <name evidence="2" type="ORF">EAH82_04085</name>
</gene>
<dbReference type="OrthoDB" id="329172at2"/>
<dbReference type="SUPFAM" id="SSF88723">
    <property type="entry name" value="PIN domain-like"/>
    <property type="match status" value="1"/>
</dbReference>
<dbReference type="Gene3D" id="3.40.50.1010">
    <property type="entry name" value="5'-nuclease"/>
    <property type="match status" value="1"/>
</dbReference>
<feature type="domain" description="PIN" evidence="1">
    <location>
        <begin position="4"/>
        <end position="86"/>
    </location>
</feature>
<sequence>MMRVLVDTSVWVRHFPQHDEALTELLGLDRVAIPPMVFGELACGTLPSRSGTLAEIGRLDSTLLTKGSALWTLDRRLAELAELAERFGVLHHSSVVR</sequence>
<comment type="caution">
    <text evidence="2">The sequence shown here is derived from an EMBL/GenBank/DDBJ whole genome shotgun (WGS) entry which is preliminary data.</text>
</comment>
<protein>
    <submittedName>
        <fullName evidence="2">PIN domain-containing protein</fullName>
    </submittedName>
</protein>
<dbReference type="InterPro" id="IPR002716">
    <property type="entry name" value="PIN_dom"/>
</dbReference>
<accession>A0A502DYR9</accession>
<evidence type="ECO:0000259" key="1">
    <source>
        <dbReference type="Pfam" id="PF01850"/>
    </source>
</evidence>
<name>A0A502DYR9_9BURK</name>